<dbReference type="PROSITE" id="PS51318">
    <property type="entry name" value="TAT"/>
    <property type="match status" value="1"/>
</dbReference>
<keyword evidence="4" id="KW-1185">Reference proteome</keyword>
<feature type="signal peptide" evidence="1">
    <location>
        <begin position="1"/>
        <end position="21"/>
    </location>
</feature>
<organism evidence="3 4">
    <name type="scientific">Rhodococcus triatomae</name>
    <dbReference type="NCBI Taxonomy" id="300028"/>
    <lineage>
        <taxon>Bacteria</taxon>
        <taxon>Bacillati</taxon>
        <taxon>Actinomycetota</taxon>
        <taxon>Actinomycetes</taxon>
        <taxon>Mycobacteriales</taxon>
        <taxon>Nocardiaceae</taxon>
        <taxon>Rhodococcus</taxon>
    </lineage>
</organism>
<dbReference type="EMBL" id="FNDN01000001">
    <property type="protein sequence ID" value="SDH05033.1"/>
    <property type="molecule type" value="Genomic_DNA"/>
</dbReference>
<evidence type="ECO:0000259" key="2">
    <source>
        <dbReference type="Pfam" id="PF04069"/>
    </source>
</evidence>
<dbReference type="InterPro" id="IPR006311">
    <property type="entry name" value="TAT_signal"/>
</dbReference>
<evidence type="ECO:0000313" key="3">
    <source>
        <dbReference type="EMBL" id="SDH05033.1"/>
    </source>
</evidence>
<name>A0A1G7Z8G2_9NOCA</name>
<dbReference type="InterPro" id="IPR007210">
    <property type="entry name" value="ABC_Gly_betaine_transp_sub-bd"/>
</dbReference>
<evidence type="ECO:0000256" key="1">
    <source>
        <dbReference type="SAM" id="SignalP"/>
    </source>
</evidence>
<dbReference type="Pfam" id="PF04069">
    <property type="entry name" value="OpuAC"/>
    <property type="match status" value="1"/>
</dbReference>
<feature type="chain" id="PRO_5038850466" evidence="1">
    <location>
        <begin position="22"/>
        <end position="305"/>
    </location>
</feature>
<dbReference type="AlphaFoldDB" id="A0A1G7Z8G2"/>
<dbReference type="Gene3D" id="3.40.190.10">
    <property type="entry name" value="Periplasmic binding protein-like II"/>
    <property type="match status" value="1"/>
</dbReference>
<protein>
    <submittedName>
        <fullName evidence="3">Osmoprotectant transport system substrate-binding protein</fullName>
    </submittedName>
</protein>
<feature type="domain" description="ABC-type glycine betaine transport system substrate-binding" evidence="2">
    <location>
        <begin position="46"/>
        <end position="302"/>
    </location>
</feature>
<accession>A0A1G7Z8G2</accession>
<evidence type="ECO:0000313" key="4">
    <source>
        <dbReference type="Proteomes" id="UP000183263"/>
    </source>
</evidence>
<dbReference type="RefSeq" id="WP_072736768.1">
    <property type="nucleotide sequence ID" value="NZ_CP048813.1"/>
</dbReference>
<reference evidence="3 4" key="1">
    <citation type="submission" date="2016-10" db="EMBL/GenBank/DDBJ databases">
        <authorList>
            <person name="de Groot N.N."/>
        </authorList>
    </citation>
    <scope>NUCLEOTIDE SEQUENCE [LARGE SCALE GENOMIC DNA]</scope>
    <source>
        <strain evidence="3 4">DSM 44892</strain>
    </source>
</reference>
<sequence length="305" mass="30963">MARQNSVTRRRILGAAASVVAAAVMLTGCSGSDSVLDSADRASDTELVVGAGVGTAGEVLGEIYAGALRRAGAQVEVRGGFTGRGDHLAALDAGLVDLVPEFSGALLNHLQPGATVTSPDEVFEELSRSLPQGISVSDFAGAEDRAVLALPRDALGDELSLADFAPRCAGSALVHSRGWDAAATPAGALEDVGCSFAVVAEAESGVVPPAASVPVGLVPVVGLTTADPDASADDLAVLADPDRVFTAQNVLPVFRSDAISDRHRDALAFVAGELTTTDLADMVGQVRTGQSDSADVARDWLDAHV</sequence>
<dbReference type="PROSITE" id="PS51257">
    <property type="entry name" value="PROKAR_LIPOPROTEIN"/>
    <property type="match status" value="1"/>
</dbReference>
<dbReference type="SUPFAM" id="SSF53850">
    <property type="entry name" value="Periplasmic binding protein-like II"/>
    <property type="match status" value="1"/>
</dbReference>
<gene>
    <name evidence="3" type="ORF">SAMN05444695_10137</name>
</gene>
<dbReference type="GO" id="GO:0022857">
    <property type="term" value="F:transmembrane transporter activity"/>
    <property type="evidence" value="ECO:0007669"/>
    <property type="project" value="InterPro"/>
</dbReference>
<proteinExistence type="predicted"/>
<keyword evidence="1" id="KW-0732">Signal</keyword>
<dbReference type="GO" id="GO:0043190">
    <property type="term" value="C:ATP-binding cassette (ABC) transporter complex"/>
    <property type="evidence" value="ECO:0007669"/>
    <property type="project" value="InterPro"/>
</dbReference>
<dbReference type="OrthoDB" id="4567439at2"/>
<dbReference type="Gene3D" id="3.40.190.120">
    <property type="entry name" value="Osmoprotection protein (prox), domain 2"/>
    <property type="match status" value="1"/>
</dbReference>
<dbReference type="Proteomes" id="UP000183263">
    <property type="component" value="Unassembled WGS sequence"/>
</dbReference>